<name>A0A813GP14_POLGL</name>
<keyword evidence="2" id="KW-0812">Transmembrane</keyword>
<gene>
    <name evidence="3" type="ORF">PGLA1383_LOCUS43711</name>
</gene>
<keyword evidence="2" id="KW-1133">Transmembrane helix</keyword>
<evidence type="ECO:0000313" key="3">
    <source>
        <dbReference type="EMBL" id="CAE8626823.1"/>
    </source>
</evidence>
<reference evidence="3" key="1">
    <citation type="submission" date="2021-02" db="EMBL/GenBank/DDBJ databases">
        <authorList>
            <person name="Dougan E. K."/>
            <person name="Rhodes N."/>
            <person name="Thang M."/>
            <person name="Chan C."/>
        </authorList>
    </citation>
    <scope>NUCLEOTIDE SEQUENCE</scope>
</reference>
<dbReference type="AlphaFoldDB" id="A0A813GP14"/>
<organism evidence="3 4">
    <name type="scientific">Polarella glacialis</name>
    <name type="common">Dinoflagellate</name>
    <dbReference type="NCBI Taxonomy" id="89957"/>
    <lineage>
        <taxon>Eukaryota</taxon>
        <taxon>Sar</taxon>
        <taxon>Alveolata</taxon>
        <taxon>Dinophyceae</taxon>
        <taxon>Suessiales</taxon>
        <taxon>Suessiaceae</taxon>
        <taxon>Polarella</taxon>
    </lineage>
</organism>
<dbReference type="OrthoDB" id="311932at2759"/>
<accession>A0A813GP14</accession>
<evidence type="ECO:0000313" key="4">
    <source>
        <dbReference type="Proteomes" id="UP000654075"/>
    </source>
</evidence>
<protein>
    <recommendedName>
        <fullName evidence="5">Glycerophosphocholine acyltransferase 1</fullName>
    </recommendedName>
</protein>
<feature type="transmembrane region" description="Helical" evidence="2">
    <location>
        <begin position="86"/>
        <end position="107"/>
    </location>
</feature>
<dbReference type="EMBL" id="CAJNNV010029045">
    <property type="protein sequence ID" value="CAE8626823.1"/>
    <property type="molecule type" value="Genomic_DNA"/>
</dbReference>
<keyword evidence="4" id="KW-1185">Reference proteome</keyword>
<evidence type="ECO:0000256" key="1">
    <source>
        <dbReference type="SAM" id="MobiDB-lite"/>
    </source>
</evidence>
<feature type="transmembrane region" description="Helical" evidence="2">
    <location>
        <begin position="60"/>
        <end position="80"/>
    </location>
</feature>
<keyword evidence="2" id="KW-0472">Membrane</keyword>
<evidence type="ECO:0008006" key="5">
    <source>
        <dbReference type="Google" id="ProtNLM"/>
    </source>
</evidence>
<feature type="transmembrane region" description="Helical" evidence="2">
    <location>
        <begin position="6"/>
        <end position="27"/>
    </location>
</feature>
<comment type="caution">
    <text evidence="3">The sequence shown here is derived from an EMBL/GenBank/DDBJ whole genome shotgun (WGS) entry which is preliminary data.</text>
</comment>
<dbReference type="Proteomes" id="UP000654075">
    <property type="component" value="Unassembled WGS sequence"/>
</dbReference>
<feature type="region of interest" description="Disordered" evidence="1">
    <location>
        <begin position="136"/>
        <end position="157"/>
    </location>
</feature>
<evidence type="ECO:0000256" key="2">
    <source>
        <dbReference type="SAM" id="Phobius"/>
    </source>
</evidence>
<feature type="region of interest" description="Disordered" evidence="1">
    <location>
        <begin position="203"/>
        <end position="224"/>
    </location>
</feature>
<proteinExistence type="predicted"/>
<feature type="non-terminal residue" evidence="3">
    <location>
        <position position="1"/>
    </location>
</feature>
<sequence>WYRRLGEAWAMYLMWAVVYASVIFVFASKRIETKKRDTLYSYFVNTLGYKDKLPAALRPYTQIVFMLGHQALFLTGIWWIFLPSSIQVVCAGVAMIIFFHNGGRFYVDHFWKAYERNTHLYVDAAVSAMSQTIDAPQAAGKSDDADEGPLSVAHSSESLAVEEDVANSPVALMLMQRLEALPAEQLSSLTQEDLHKLLDEVARVNSKDPVADSDDTSSGKSPSG</sequence>